<reference evidence="2" key="2">
    <citation type="submission" date="2020-09" db="EMBL/GenBank/DDBJ databases">
        <authorList>
            <person name="Sun Q."/>
            <person name="Zhou Y."/>
        </authorList>
    </citation>
    <scope>NUCLEOTIDE SEQUENCE</scope>
    <source>
        <strain evidence="2">CGMCC 1.15290</strain>
    </source>
</reference>
<comment type="caution">
    <text evidence="2">The sequence shown here is derived from an EMBL/GenBank/DDBJ whole genome shotgun (WGS) entry which is preliminary data.</text>
</comment>
<feature type="chain" id="PRO_5036696043" description="DUF3575 domain-containing protein" evidence="1">
    <location>
        <begin position="21"/>
        <end position="159"/>
    </location>
</feature>
<feature type="signal peptide" evidence="1">
    <location>
        <begin position="1"/>
        <end position="20"/>
    </location>
</feature>
<organism evidence="2 3">
    <name type="scientific">Filimonas zeae</name>
    <dbReference type="NCBI Taxonomy" id="1737353"/>
    <lineage>
        <taxon>Bacteria</taxon>
        <taxon>Pseudomonadati</taxon>
        <taxon>Bacteroidota</taxon>
        <taxon>Chitinophagia</taxon>
        <taxon>Chitinophagales</taxon>
        <taxon>Chitinophagaceae</taxon>
        <taxon>Filimonas</taxon>
    </lineage>
</organism>
<dbReference type="RefSeq" id="WP_188952477.1">
    <property type="nucleotide sequence ID" value="NZ_BMIB01000002.1"/>
</dbReference>
<keyword evidence="1" id="KW-0732">Signal</keyword>
<keyword evidence="3" id="KW-1185">Reference proteome</keyword>
<evidence type="ECO:0000256" key="1">
    <source>
        <dbReference type="SAM" id="SignalP"/>
    </source>
</evidence>
<dbReference type="EMBL" id="BMIB01000002">
    <property type="protein sequence ID" value="GGH68392.1"/>
    <property type="molecule type" value="Genomic_DNA"/>
</dbReference>
<gene>
    <name evidence="2" type="ORF">GCM10011379_24650</name>
</gene>
<dbReference type="Proteomes" id="UP000627292">
    <property type="component" value="Unassembled WGS sequence"/>
</dbReference>
<dbReference type="AlphaFoldDB" id="A0A917MWF7"/>
<evidence type="ECO:0008006" key="4">
    <source>
        <dbReference type="Google" id="ProtNLM"/>
    </source>
</evidence>
<protein>
    <recommendedName>
        <fullName evidence="4">DUF3575 domain-containing protein</fullName>
    </recommendedName>
</protein>
<sequence>MKKTFLAMVMLFGIIAGAHAQNLGSDYQTAIGVKMYPGAISFKTFMDDNTAVEGLAYFWTNGFRATALYELHGDISDVEGLKWYVGPGAHVGFYNDRWRDKYPNRNGGIAIGVDGVLGLDYKISGAPINVSIDWQPSLNLIGHTYFEGGWGGLGVRFTF</sequence>
<accession>A0A917MWF7</accession>
<evidence type="ECO:0000313" key="3">
    <source>
        <dbReference type="Proteomes" id="UP000627292"/>
    </source>
</evidence>
<reference evidence="2" key="1">
    <citation type="journal article" date="2014" name="Int. J. Syst. Evol. Microbiol.">
        <title>Complete genome sequence of Corynebacterium casei LMG S-19264T (=DSM 44701T), isolated from a smear-ripened cheese.</title>
        <authorList>
            <consortium name="US DOE Joint Genome Institute (JGI-PGF)"/>
            <person name="Walter F."/>
            <person name="Albersmeier A."/>
            <person name="Kalinowski J."/>
            <person name="Ruckert C."/>
        </authorList>
    </citation>
    <scope>NUCLEOTIDE SEQUENCE</scope>
    <source>
        <strain evidence="2">CGMCC 1.15290</strain>
    </source>
</reference>
<evidence type="ECO:0000313" key="2">
    <source>
        <dbReference type="EMBL" id="GGH68392.1"/>
    </source>
</evidence>
<name>A0A917MWF7_9BACT</name>
<proteinExistence type="predicted"/>